<gene>
    <name evidence="7" type="ORF">BCF55_0729</name>
</gene>
<name>A0A497XQC3_9AQUI</name>
<dbReference type="PANTHER" id="PTHR30520">
    <property type="entry name" value="FORMATE TRANSPORTER-RELATED"/>
    <property type="match status" value="1"/>
</dbReference>
<feature type="transmembrane region" description="Helical" evidence="6">
    <location>
        <begin position="163"/>
        <end position="183"/>
    </location>
</feature>
<dbReference type="RefSeq" id="WP_121010111.1">
    <property type="nucleotide sequence ID" value="NZ_RCCJ01000001.1"/>
</dbReference>
<comment type="subcellular location">
    <subcellularLocation>
        <location evidence="1">Membrane</location>
        <topology evidence="1">Multi-pass membrane protein</topology>
    </subcellularLocation>
</comment>
<reference evidence="7 8" key="1">
    <citation type="submission" date="2018-10" db="EMBL/GenBank/DDBJ databases">
        <title>Genomic Encyclopedia of Archaeal and Bacterial Type Strains, Phase II (KMG-II): from individual species to whole genera.</title>
        <authorList>
            <person name="Goeker M."/>
        </authorList>
    </citation>
    <scope>NUCLEOTIDE SEQUENCE [LARGE SCALE GENOMIC DNA]</scope>
    <source>
        <strain evidence="7 8">DSM 16510</strain>
    </source>
</reference>
<keyword evidence="2 6" id="KW-0812">Transmembrane</keyword>
<keyword evidence="3 6" id="KW-1133">Transmembrane helix</keyword>
<sequence>MGYVKPEAVVDQMIQAGAYKASLSAKDLLIRGFLAGALLGYAVTVAFSAIAQSDMRIVGSLVFPLGFVMIVLLGLELVTGNFALIPLAVMERRTTFGRMLYNWTWVYIGHLIGTFFYGFLFYVAATKMGAVPEPVVGKMIAKVAEENTLGYAKLGFVNGWTVAFVKAMLCNWMVTLGAVMALVSQHVIGKIAAMWLPILTFFALGFEHAVVNMFLMPTGMLFGANITLYDWWLWNQIPVTLGNLVAGFTFTGLALYPTHRKREEAKPAEVIEEAA</sequence>
<protein>
    <submittedName>
        <fullName evidence="7">Formate/nitrite transporter</fullName>
    </submittedName>
</protein>
<feature type="transmembrane region" description="Helical" evidence="6">
    <location>
        <begin position="57"/>
        <end position="84"/>
    </location>
</feature>
<evidence type="ECO:0000256" key="4">
    <source>
        <dbReference type="ARBA" id="ARBA00023136"/>
    </source>
</evidence>
<dbReference type="OrthoDB" id="9786493at2"/>
<keyword evidence="4 6" id="KW-0472">Membrane</keyword>
<comment type="caution">
    <text evidence="7">The sequence shown here is derived from an EMBL/GenBank/DDBJ whole genome shotgun (WGS) entry which is preliminary data.</text>
</comment>
<feature type="transmembrane region" description="Helical" evidence="6">
    <location>
        <begin position="28"/>
        <end position="51"/>
    </location>
</feature>
<keyword evidence="8" id="KW-1185">Reference proteome</keyword>
<evidence type="ECO:0000256" key="2">
    <source>
        <dbReference type="ARBA" id="ARBA00022692"/>
    </source>
</evidence>
<dbReference type="AlphaFoldDB" id="A0A497XQC3"/>
<dbReference type="InterPro" id="IPR023271">
    <property type="entry name" value="Aquaporin-like"/>
</dbReference>
<evidence type="ECO:0000256" key="6">
    <source>
        <dbReference type="SAM" id="Phobius"/>
    </source>
</evidence>
<organism evidence="7 8">
    <name type="scientific">Hydrogenivirga caldilitoris</name>
    <dbReference type="NCBI Taxonomy" id="246264"/>
    <lineage>
        <taxon>Bacteria</taxon>
        <taxon>Pseudomonadati</taxon>
        <taxon>Aquificota</taxon>
        <taxon>Aquificia</taxon>
        <taxon>Aquificales</taxon>
        <taxon>Aquificaceae</taxon>
        <taxon>Hydrogenivirga</taxon>
    </lineage>
</organism>
<dbReference type="InterPro" id="IPR000292">
    <property type="entry name" value="For/NO2_transpt"/>
</dbReference>
<dbReference type="PANTHER" id="PTHR30520:SF6">
    <property type="entry name" value="FORMATE_NITRATE FAMILY TRANSPORTER (EUROFUNG)"/>
    <property type="match status" value="1"/>
</dbReference>
<comment type="similarity">
    <text evidence="5">Belongs to the FNT transporter (TC 1.A.16) family.</text>
</comment>
<accession>A0A497XQC3</accession>
<evidence type="ECO:0000256" key="5">
    <source>
        <dbReference type="ARBA" id="ARBA00049660"/>
    </source>
</evidence>
<feature type="transmembrane region" description="Helical" evidence="6">
    <location>
        <begin position="105"/>
        <end position="125"/>
    </location>
</feature>
<feature type="transmembrane region" description="Helical" evidence="6">
    <location>
        <begin position="236"/>
        <end position="256"/>
    </location>
</feature>
<dbReference type="GO" id="GO:0005886">
    <property type="term" value="C:plasma membrane"/>
    <property type="evidence" value="ECO:0007669"/>
    <property type="project" value="TreeGrafter"/>
</dbReference>
<evidence type="ECO:0000313" key="8">
    <source>
        <dbReference type="Proteomes" id="UP000267841"/>
    </source>
</evidence>
<feature type="transmembrane region" description="Helical" evidence="6">
    <location>
        <begin position="195"/>
        <end position="216"/>
    </location>
</feature>
<dbReference type="Proteomes" id="UP000267841">
    <property type="component" value="Unassembled WGS sequence"/>
</dbReference>
<dbReference type="EMBL" id="RCCJ01000001">
    <property type="protein sequence ID" value="RLJ70454.1"/>
    <property type="molecule type" value="Genomic_DNA"/>
</dbReference>
<dbReference type="Pfam" id="PF01226">
    <property type="entry name" value="Form_Nir_trans"/>
    <property type="match status" value="1"/>
</dbReference>
<dbReference type="Gene3D" id="1.20.1080.10">
    <property type="entry name" value="Glycerol uptake facilitator protein"/>
    <property type="match status" value="1"/>
</dbReference>
<dbReference type="GO" id="GO:0015499">
    <property type="term" value="F:formate transmembrane transporter activity"/>
    <property type="evidence" value="ECO:0007669"/>
    <property type="project" value="TreeGrafter"/>
</dbReference>
<evidence type="ECO:0000313" key="7">
    <source>
        <dbReference type="EMBL" id="RLJ70454.1"/>
    </source>
</evidence>
<evidence type="ECO:0000256" key="3">
    <source>
        <dbReference type="ARBA" id="ARBA00022989"/>
    </source>
</evidence>
<proteinExistence type="inferred from homology"/>
<evidence type="ECO:0000256" key="1">
    <source>
        <dbReference type="ARBA" id="ARBA00004141"/>
    </source>
</evidence>